<gene>
    <name evidence="3" type="ORF">TrCOL_g5580</name>
</gene>
<sequence>MDNIPCRPPRYLGLRFTPPDASSPLKNRSLTQSPGHLGTSSPHSGESLINVTKEEHEALSAFSRYIPVGVVNKGLVRIVCEEGGGGTKDEGTEASEGGGGVRRAKQNVLVPQSPRKRRALMTLEGEEDVPQLAGKGNERAPQFEVVSRSPQSDEDKEEEATMNGLRSCSEDLAANVSRGLEKSVISKNLEICDSHWSPAESKAVESWPSRLLRLLANDLLDSSIKSSHKVRRQSQILRAMGKIKFVTNVSKAVQRKNMDNGQVQRSMVAAKKELGHLKYLSSKGTDEGVVVVGKSRKQVTLDLGAIGEKIDSSPTAPITCSMVVSDYLTDFNFLYSHSLGNGDSTACPGCGLPLHRHSIAESTMIEESILEEYVRYNREEGKGLFRGTTNAGGRGRRKERGEEGGEEDGKAAKRLKSKFEQLARELRGEVVDHLSGSQRRSLFLRRGESGSSKGMVGADGKSGNSSMVSNGKRDSTVGRKGSTVRKAVEAGKTGRKIGRKSSTEKIVEKGVKVEKRLSGEEIKDATPASSMPSTPSKPPTPYKPSPPPVGSTDPYFSPAKAAFLSSAGSKGVSKKRRRLHDKVVKDRARKLRGNSELRRKVEESKRQREEMKAVRVAKALEVKRREWGALNIQRIWMGMKGRRKARGVFKRVVGDLSVKVVNRLIARAAKNAYRKIWVSREREKVNENVKNDSASKIQQYWAKRAKESKRVGRWSELYQNRKEEKRRKVEKKKEEWSLKMIHKATKELEGLKRAEEIRSDRGLWNECEVGERVGFMEAERKKVEEVRRVEKVEKERRRAERVEIESKLEGIKMAGGGRGGGGWGGIQGMVGAHKRVEKREKEWEDKVDVTMAVVDEVAEAAWVEVNVGKVQVGEGVGSCFMIWERVEREPVGGGVIIVGNRRAASPKGRGKKLGRGGKKKVTGGGKKVTGGGKKAGSLGRKSAGVRNKVDRTTVCIGPVLTVDSEGTLTSHGKKKKNKKGRIIRTVEFYRSEVANVSLSGGLAVATFKPFVVQVEEFAGGDRKQEVRVKVMDWGKVVHDKVGDDIVWEGVGGIRDLLKGGGLKGMVEEEEEEEEEEDVVVSVDEEKKEKGEDLTVSMSQKAVMPMKVNVLGRSSLSYHLPHSQQTRSETCRGRASYLLRKRLESGYPLQGSATSAEDDYNVVGELFEDLRLRVGAWEMEVGVGEGDDSDGGSRSDGDDSYTTIGSGRSTSTGSSGGYL</sequence>
<evidence type="ECO:0000256" key="1">
    <source>
        <dbReference type="SAM" id="Coils"/>
    </source>
</evidence>
<organism evidence="3 4">
    <name type="scientific">Triparma columacea</name>
    <dbReference type="NCBI Taxonomy" id="722753"/>
    <lineage>
        <taxon>Eukaryota</taxon>
        <taxon>Sar</taxon>
        <taxon>Stramenopiles</taxon>
        <taxon>Ochrophyta</taxon>
        <taxon>Bolidophyceae</taxon>
        <taxon>Parmales</taxon>
        <taxon>Triparmaceae</taxon>
        <taxon>Triparma</taxon>
    </lineage>
</organism>
<protein>
    <submittedName>
        <fullName evidence="3">Uncharacterized protein</fullName>
    </submittedName>
</protein>
<dbReference type="AlphaFoldDB" id="A0A9W7G0G5"/>
<feature type="region of interest" description="Disordered" evidence="2">
    <location>
        <begin position="435"/>
        <end position="554"/>
    </location>
</feature>
<feature type="region of interest" description="Disordered" evidence="2">
    <location>
        <begin position="1182"/>
        <end position="1218"/>
    </location>
</feature>
<feature type="region of interest" description="Disordered" evidence="2">
    <location>
        <begin position="123"/>
        <end position="164"/>
    </location>
</feature>
<dbReference type="EMBL" id="BRYA01000643">
    <property type="protein sequence ID" value="GMI27352.1"/>
    <property type="molecule type" value="Genomic_DNA"/>
</dbReference>
<accession>A0A9W7G0G5</accession>
<evidence type="ECO:0000256" key="2">
    <source>
        <dbReference type="SAM" id="MobiDB-lite"/>
    </source>
</evidence>
<feature type="compositionally biased region" description="Basic residues" evidence="2">
    <location>
        <begin position="908"/>
        <end position="921"/>
    </location>
</feature>
<feature type="compositionally biased region" description="Basic and acidic residues" evidence="2">
    <location>
        <begin position="501"/>
        <end position="524"/>
    </location>
</feature>
<evidence type="ECO:0000313" key="4">
    <source>
        <dbReference type="Proteomes" id="UP001165065"/>
    </source>
</evidence>
<feature type="compositionally biased region" description="Basic and acidic residues" evidence="2">
    <location>
        <begin position="399"/>
        <end position="413"/>
    </location>
</feature>
<feature type="compositionally biased region" description="Low complexity" evidence="2">
    <location>
        <begin position="1199"/>
        <end position="1212"/>
    </location>
</feature>
<feature type="region of interest" description="Disordered" evidence="2">
    <location>
        <begin position="384"/>
        <end position="413"/>
    </location>
</feature>
<reference evidence="4" key="1">
    <citation type="journal article" date="2023" name="Commun. Biol.">
        <title>Genome analysis of Parmales, the sister group of diatoms, reveals the evolutionary specialization of diatoms from phago-mixotrophs to photoautotrophs.</title>
        <authorList>
            <person name="Ban H."/>
            <person name="Sato S."/>
            <person name="Yoshikawa S."/>
            <person name="Yamada K."/>
            <person name="Nakamura Y."/>
            <person name="Ichinomiya M."/>
            <person name="Sato N."/>
            <person name="Blanc-Mathieu R."/>
            <person name="Endo H."/>
            <person name="Kuwata A."/>
            <person name="Ogata H."/>
        </authorList>
    </citation>
    <scope>NUCLEOTIDE SEQUENCE [LARGE SCALE GENOMIC DNA]</scope>
</reference>
<dbReference type="OrthoDB" id="207310at2759"/>
<name>A0A9W7G0G5_9STRA</name>
<keyword evidence="4" id="KW-1185">Reference proteome</keyword>
<feature type="compositionally biased region" description="Pro residues" evidence="2">
    <location>
        <begin position="535"/>
        <end position="549"/>
    </location>
</feature>
<dbReference type="Proteomes" id="UP001165065">
    <property type="component" value="Unassembled WGS sequence"/>
</dbReference>
<keyword evidence="1" id="KW-0175">Coiled coil</keyword>
<proteinExistence type="predicted"/>
<feature type="region of interest" description="Disordered" evidence="2">
    <location>
        <begin position="1"/>
        <end position="46"/>
    </location>
</feature>
<feature type="region of interest" description="Disordered" evidence="2">
    <location>
        <begin position="82"/>
        <end position="105"/>
    </location>
</feature>
<comment type="caution">
    <text evidence="3">The sequence shown here is derived from an EMBL/GenBank/DDBJ whole genome shotgun (WGS) entry which is preliminary data.</text>
</comment>
<feature type="region of interest" description="Disordered" evidence="2">
    <location>
        <begin position="905"/>
        <end position="943"/>
    </location>
</feature>
<evidence type="ECO:0000313" key="3">
    <source>
        <dbReference type="EMBL" id="GMI27352.1"/>
    </source>
</evidence>
<feature type="compositionally biased region" description="Gly residues" evidence="2">
    <location>
        <begin position="922"/>
        <end position="934"/>
    </location>
</feature>
<feature type="coiled-coil region" evidence="1">
    <location>
        <begin position="775"/>
        <end position="802"/>
    </location>
</feature>
<feature type="compositionally biased region" description="Polar residues" evidence="2">
    <location>
        <begin position="24"/>
        <end position="46"/>
    </location>
</feature>